<dbReference type="EMBL" id="MPIN01000009">
    <property type="protein sequence ID" value="OJH36971.1"/>
    <property type="molecule type" value="Genomic_DNA"/>
</dbReference>
<dbReference type="Pfam" id="PF21274">
    <property type="entry name" value="Rng_hyd_C"/>
    <property type="match status" value="1"/>
</dbReference>
<proteinExistence type="predicted"/>
<reference evidence="5 6" key="2">
    <citation type="submission" date="2016-12" db="EMBL/GenBank/DDBJ databases">
        <title>Draft Genome Sequence of Cystobacter ferrugineus Strain Cbfe23.</title>
        <authorList>
            <person name="Akbar S."/>
            <person name="Dowd S.E."/>
            <person name="Stevens D.C."/>
        </authorList>
    </citation>
    <scope>NUCLEOTIDE SEQUENCE [LARGE SCALE GENOMIC DNA]</scope>
    <source>
        <strain evidence="5 6">Cbfe23</strain>
    </source>
</reference>
<protein>
    <submittedName>
        <fullName evidence="5">Monooxygenase</fullName>
    </submittedName>
</protein>
<feature type="domain" description="FAD-binding" evidence="4">
    <location>
        <begin position="6"/>
        <end position="341"/>
    </location>
</feature>
<dbReference type="PANTHER" id="PTHR43004">
    <property type="entry name" value="TRK SYSTEM POTASSIUM UPTAKE PROTEIN"/>
    <property type="match status" value="1"/>
</dbReference>
<dbReference type="Proteomes" id="UP000182229">
    <property type="component" value="Unassembled WGS sequence"/>
</dbReference>
<dbReference type="SUPFAM" id="SSF51905">
    <property type="entry name" value="FAD/NAD(P)-binding domain"/>
    <property type="match status" value="1"/>
</dbReference>
<dbReference type="GO" id="GO:0071949">
    <property type="term" value="F:FAD binding"/>
    <property type="evidence" value="ECO:0007669"/>
    <property type="project" value="InterPro"/>
</dbReference>
<keyword evidence="2" id="KW-0285">Flavoprotein</keyword>
<dbReference type="GO" id="GO:0016709">
    <property type="term" value="F:oxidoreductase activity, acting on paired donors, with incorporation or reduction of molecular oxygen, NAD(P)H as one donor, and incorporation of one atom of oxygen"/>
    <property type="evidence" value="ECO:0007669"/>
    <property type="project" value="UniProtKB-ARBA"/>
</dbReference>
<comment type="caution">
    <text evidence="5">The sequence shown here is derived from an EMBL/GenBank/DDBJ whole genome shotgun (WGS) entry which is preliminary data.</text>
</comment>
<dbReference type="STRING" id="83449.BON30_31270"/>
<organism evidence="5 6">
    <name type="scientific">Cystobacter ferrugineus</name>
    <dbReference type="NCBI Taxonomy" id="83449"/>
    <lineage>
        <taxon>Bacteria</taxon>
        <taxon>Pseudomonadati</taxon>
        <taxon>Myxococcota</taxon>
        <taxon>Myxococcia</taxon>
        <taxon>Myxococcales</taxon>
        <taxon>Cystobacterineae</taxon>
        <taxon>Archangiaceae</taxon>
        <taxon>Cystobacter</taxon>
    </lineage>
</organism>
<dbReference type="Gene3D" id="3.50.50.60">
    <property type="entry name" value="FAD/NAD(P)-binding domain"/>
    <property type="match status" value="1"/>
</dbReference>
<evidence type="ECO:0000259" key="4">
    <source>
        <dbReference type="Pfam" id="PF01494"/>
    </source>
</evidence>
<dbReference type="Pfam" id="PF01494">
    <property type="entry name" value="FAD_binding_3"/>
    <property type="match status" value="1"/>
</dbReference>
<dbReference type="InterPro" id="IPR002938">
    <property type="entry name" value="FAD-bd"/>
</dbReference>
<evidence type="ECO:0000256" key="2">
    <source>
        <dbReference type="ARBA" id="ARBA00022630"/>
    </source>
</evidence>
<dbReference type="AlphaFoldDB" id="A0A1L9B3W8"/>
<accession>A0A1L9B3W8</accession>
<sequence length="486" mass="52667">MTREQVEVAVVGGGPVGLMLASELALGGVKVAVYERRKERVAQSRALSVHPRTLEILALRGLEQRFLARGKSLSTGHYAALDTRLDFSVLDTTFPYSLFIPQTLTEALLEERAREVGVALHRGHRVSGLWQDAEGVRLEGEREGGTFQVRARYVVGADGARSVVRSLAGISFPGTDVTTTQMLGDVILAEPPPRPVMSHTSLSGGAMLVPLGDGVHHRIVVVSPGRQHVPLSEPVTLEELAGAVREVVGTDFGMHSPAWLSRFGNETRHASRYREGRVFLVGDAAHIHMPAGGQGLNVGLQDAMNLGWKLAGVMRGLAPTSLLDSYHHERHPVGARLIQNTLSQTALMTHFNPAGMALRDTFCALLTQPHVNRMFAEQISAFDVAYPPPPLTAPEGLKVEPAVSGTRLADQPLRCEGGATRSLYSLLHEGKWLLLRRPASARLELPAPWSGWTTQLTAELSREVPGLDAWSSLLVRPDGHLGYVSH</sequence>
<gene>
    <name evidence="5" type="ORF">BON30_31270</name>
</gene>
<dbReference type="InterPro" id="IPR036188">
    <property type="entry name" value="FAD/NAD-bd_sf"/>
</dbReference>
<keyword evidence="3" id="KW-0274">FAD</keyword>
<dbReference type="Gene3D" id="3.40.30.120">
    <property type="match status" value="1"/>
</dbReference>
<comment type="cofactor">
    <cofactor evidence="1">
        <name>FAD</name>
        <dbReference type="ChEBI" id="CHEBI:57692"/>
    </cofactor>
</comment>
<dbReference type="OrthoDB" id="5482506at2"/>
<dbReference type="Gene3D" id="3.30.70.2450">
    <property type="match status" value="1"/>
</dbReference>
<keyword evidence="5" id="KW-0503">Monooxygenase</keyword>
<keyword evidence="5" id="KW-0560">Oxidoreductase</keyword>
<reference evidence="6" key="1">
    <citation type="submission" date="2016-11" db="EMBL/GenBank/DDBJ databases">
        <authorList>
            <person name="Shukria A."/>
            <person name="Stevens D.C."/>
        </authorList>
    </citation>
    <scope>NUCLEOTIDE SEQUENCE [LARGE SCALE GENOMIC DNA]</scope>
    <source>
        <strain evidence="6">Cbfe23</strain>
    </source>
</reference>
<keyword evidence="6" id="KW-1185">Reference proteome</keyword>
<dbReference type="InterPro" id="IPR050641">
    <property type="entry name" value="RIFMO-like"/>
</dbReference>
<evidence type="ECO:0000256" key="3">
    <source>
        <dbReference type="ARBA" id="ARBA00022827"/>
    </source>
</evidence>
<dbReference type="RefSeq" id="WP_071902120.1">
    <property type="nucleotide sequence ID" value="NZ_MPIN01000009.1"/>
</dbReference>
<name>A0A1L9B3W8_9BACT</name>
<evidence type="ECO:0000256" key="1">
    <source>
        <dbReference type="ARBA" id="ARBA00001974"/>
    </source>
</evidence>
<evidence type="ECO:0000313" key="6">
    <source>
        <dbReference type="Proteomes" id="UP000182229"/>
    </source>
</evidence>
<dbReference type="PANTHER" id="PTHR43004:SF19">
    <property type="entry name" value="BINDING MONOOXYGENASE, PUTATIVE (JCVI)-RELATED"/>
    <property type="match status" value="1"/>
</dbReference>
<evidence type="ECO:0000313" key="5">
    <source>
        <dbReference type="EMBL" id="OJH36971.1"/>
    </source>
</evidence>
<dbReference type="PRINTS" id="PR00420">
    <property type="entry name" value="RNGMNOXGNASE"/>
</dbReference>